<dbReference type="OrthoDB" id="9803764at2"/>
<dbReference type="Pfam" id="PF12833">
    <property type="entry name" value="HTH_18"/>
    <property type="match status" value="1"/>
</dbReference>
<dbReference type="SMART" id="SM00342">
    <property type="entry name" value="HTH_ARAC"/>
    <property type="match status" value="1"/>
</dbReference>
<dbReference type="InterPro" id="IPR020449">
    <property type="entry name" value="Tscrpt_reg_AraC-type_HTH"/>
</dbReference>
<dbReference type="SUPFAM" id="SSF46689">
    <property type="entry name" value="Homeodomain-like"/>
    <property type="match status" value="2"/>
</dbReference>
<dbReference type="PROSITE" id="PS01124">
    <property type="entry name" value="HTH_ARAC_FAMILY_2"/>
    <property type="match status" value="1"/>
</dbReference>
<evidence type="ECO:0000313" key="5">
    <source>
        <dbReference type="EMBL" id="KIQ59418.1"/>
    </source>
</evidence>
<dbReference type="EMBL" id="JXNZ01000077">
    <property type="protein sequence ID" value="KIQ59418.1"/>
    <property type="molecule type" value="Genomic_DNA"/>
</dbReference>
<feature type="domain" description="HTH araC/xylS-type" evidence="4">
    <location>
        <begin position="240"/>
        <end position="338"/>
    </location>
</feature>
<protein>
    <submittedName>
        <fullName evidence="5">AraC family transcriptional regulator</fullName>
    </submittedName>
</protein>
<dbReference type="InterPro" id="IPR029062">
    <property type="entry name" value="Class_I_gatase-like"/>
</dbReference>
<reference evidence="5 6" key="1">
    <citation type="submission" date="2015-01" db="EMBL/GenBank/DDBJ databases">
        <title>Draft Genome Sequence of the Biocontrol and Plant Growth-Promoting Rhizobacteria (PGPR) Pseudomonas fluorescens UM270.</title>
        <authorList>
            <person name="Hernandez-Salmeron J.E."/>
            <person name="Santoyo G."/>
            <person name="Moreno-Hagelsieb G."/>
            <person name="Hernandez-Leon R."/>
        </authorList>
    </citation>
    <scope>NUCLEOTIDE SEQUENCE [LARGE SCALE GENOMIC DNA]</scope>
    <source>
        <strain evidence="5 6">UM270</strain>
    </source>
</reference>
<dbReference type="PATRIC" id="fig|294.124.peg.2208"/>
<gene>
    <name evidence="5" type="ORF">RL74_10720</name>
</gene>
<keyword evidence="2" id="KW-0238">DNA-binding</keyword>
<dbReference type="Gene3D" id="3.40.50.880">
    <property type="match status" value="1"/>
</dbReference>
<accession>A0A0D0PKZ1</accession>
<dbReference type="PANTHER" id="PTHR43130">
    <property type="entry name" value="ARAC-FAMILY TRANSCRIPTIONAL REGULATOR"/>
    <property type="match status" value="1"/>
</dbReference>
<evidence type="ECO:0000256" key="3">
    <source>
        <dbReference type="ARBA" id="ARBA00023163"/>
    </source>
</evidence>
<dbReference type="SUPFAM" id="SSF52317">
    <property type="entry name" value="Class I glutamine amidotransferase-like"/>
    <property type="match status" value="1"/>
</dbReference>
<sequence length="342" mass="37490">MPSAFESVLKNKNMAYRPQGATPASQAPIRVAFVLMDNFSMMSFTGAVDALVTANLMSDKPLYEVLTVGVSGGQVTSDLGIVISTDIELAQMPENQDVMIVAGGFRVKLQGHPLLRRKLRANATAGAIMGGLWNGVFFVADAGLLEGFECAVHPESRAMMAEVFPNVKVSSRAYVLDRGRVSCAGANSSLRMMLQLIRQTGGEALVGAIEEILRCDESGDASDLPPVFVETDPTLPESLKLALELMWQNVEEPLTIDELAACVKISKRQLERRFCSFLGATPTRYYLELRLTRARQLIQQTNRSVTEIAVATGFVSSPHFQRRFRDFFGVPPGSYRSTFARK</sequence>
<dbReference type="PRINTS" id="PR00032">
    <property type="entry name" value="HTHARAC"/>
</dbReference>
<evidence type="ECO:0000256" key="2">
    <source>
        <dbReference type="ARBA" id="ARBA00023125"/>
    </source>
</evidence>
<organism evidence="5 6">
    <name type="scientific">Pseudomonas fluorescens</name>
    <dbReference type="NCBI Taxonomy" id="294"/>
    <lineage>
        <taxon>Bacteria</taxon>
        <taxon>Pseudomonadati</taxon>
        <taxon>Pseudomonadota</taxon>
        <taxon>Gammaproteobacteria</taxon>
        <taxon>Pseudomonadales</taxon>
        <taxon>Pseudomonadaceae</taxon>
        <taxon>Pseudomonas</taxon>
    </lineage>
</organism>
<dbReference type="AlphaFoldDB" id="A0A0D0PKZ1"/>
<dbReference type="GO" id="GO:0003700">
    <property type="term" value="F:DNA-binding transcription factor activity"/>
    <property type="evidence" value="ECO:0007669"/>
    <property type="project" value="InterPro"/>
</dbReference>
<dbReference type="Pfam" id="PF01965">
    <property type="entry name" value="DJ-1_PfpI"/>
    <property type="match status" value="1"/>
</dbReference>
<dbReference type="PANTHER" id="PTHR43130:SF3">
    <property type="entry name" value="HTH-TYPE TRANSCRIPTIONAL REGULATOR RV1931C"/>
    <property type="match status" value="1"/>
</dbReference>
<dbReference type="GO" id="GO:0009893">
    <property type="term" value="P:positive regulation of metabolic process"/>
    <property type="evidence" value="ECO:0007669"/>
    <property type="project" value="UniProtKB-ARBA"/>
</dbReference>
<keyword evidence="3" id="KW-0804">Transcription</keyword>
<dbReference type="RefSeq" id="WP_042729770.1">
    <property type="nucleotide sequence ID" value="NZ_JXNZ01000077.1"/>
</dbReference>
<dbReference type="InterPro" id="IPR018060">
    <property type="entry name" value="HTH_AraC"/>
</dbReference>
<dbReference type="CDD" id="cd03136">
    <property type="entry name" value="GATase1_AraC_ArgR_like"/>
    <property type="match status" value="1"/>
</dbReference>
<dbReference type="PROSITE" id="PS00041">
    <property type="entry name" value="HTH_ARAC_FAMILY_1"/>
    <property type="match status" value="1"/>
</dbReference>
<dbReference type="Gene3D" id="1.10.10.60">
    <property type="entry name" value="Homeodomain-like"/>
    <property type="match status" value="1"/>
</dbReference>
<dbReference type="Proteomes" id="UP000032101">
    <property type="component" value="Unassembled WGS sequence"/>
</dbReference>
<dbReference type="InterPro" id="IPR009057">
    <property type="entry name" value="Homeodomain-like_sf"/>
</dbReference>
<name>A0A0D0PKZ1_PSEFL</name>
<dbReference type="InterPro" id="IPR002818">
    <property type="entry name" value="DJ-1/PfpI"/>
</dbReference>
<dbReference type="GO" id="GO:0043565">
    <property type="term" value="F:sequence-specific DNA binding"/>
    <property type="evidence" value="ECO:0007669"/>
    <property type="project" value="InterPro"/>
</dbReference>
<evidence type="ECO:0000313" key="6">
    <source>
        <dbReference type="Proteomes" id="UP000032101"/>
    </source>
</evidence>
<keyword evidence="1" id="KW-0805">Transcription regulation</keyword>
<comment type="caution">
    <text evidence="5">The sequence shown here is derived from an EMBL/GenBank/DDBJ whole genome shotgun (WGS) entry which is preliminary data.</text>
</comment>
<dbReference type="InterPro" id="IPR018062">
    <property type="entry name" value="HTH_AraC-typ_CS"/>
</dbReference>
<evidence type="ECO:0000256" key="1">
    <source>
        <dbReference type="ARBA" id="ARBA00023015"/>
    </source>
</evidence>
<evidence type="ECO:0000259" key="4">
    <source>
        <dbReference type="PROSITE" id="PS01124"/>
    </source>
</evidence>
<proteinExistence type="predicted"/>
<dbReference type="InterPro" id="IPR052158">
    <property type="entry name" value="INH-QAR"/>
</dbReference>